<dbReference type="PROSITE" id="PS50975">
    <property type="entry name" value="ATP_GRASP"/>
    <property type="match status" value="1"/>
</dbReference>
<keyword evidence="15" id="KW-1185">Reference proteome</keyword>
<sequence length="612" mass="66465">MFRKVLVANRGEIAVRVMRACEELNIGTVAVYSEADSDSGHVRYADEAYKVGPARAADSYLDHEAVIEAARKADADAIHPGYGFLAENAEFAGKVEDAEGITWIGPSAEAMESLGEKTKARTIMSEADVPIVPGTTDPVTDPEEVKEFGEKHGYPIAIKAEGGGGGRGMKVVWDESEVEDQLESAQREGEAYFDNDSVYLERYLEQPRHIEVQIVADQHGNVRHLGERDCSLQRRHQKVIEEGPSAALSDELREKIGDAARRGVAAADYTNAGTVEFLVEEEDREAGELLGPDANFFFLEVNTRIQVEHTVTEEITGIDIVKRQIKVAAGEEIDFTQDDVDIDGHAMEFRINAENAANDFAPATGGTLETYDPPGGVGVRLDDALRQGDELVTDYDSMIAKLVVWGEDRDECIERSLRALREYDIAGIPTIIPFHRLMLTDEEFVRSTHTTKYLDEELDESRIEEAQEQWGGDTGDGGAGDDEESVEREFTVEVNGKRFEVELEEHGAPAIPTGDVDAGGAQASRPEPAGGESGGGSELEGEGETIDAEMQGTILDVKVEEGDDVAAGDVLVVLEAMKMENDIVASKGGTVTQIAVEEGESVDMGDTLVVLE</sequence>
<dbReference type="NCBIfam" id="NF006367">
    <property type="entry name" value="PRK08591.1"/>
    <property type="match status" value="1"/>
</dbReference>
<dbReference type="Pfam" id="PF00289">
    <property type="entry name" value="Biotin_carb_N"/>
    <property type="match status" value="1"/>
</dbReference>
<feature type="region of interest" description="Disordered" evidence="10">
    <location>
        <begin position="466"/>
        <end position="490"/>
    </location>
</feature>
<evidence type="ECO:0000256" key="10">
    <source>
        <dbReference type="SAM" id="MobiDB-lite"/>
    </source>
</evidence>
<dbReference type="RefSeq" id="WP_006429875.1">
    <property type="nucleotide sequence ID" value="NZ_AOID01000014.1"/>
</dbReference>
<dbReference type="PROSITE" id="PS50968">
    <property type="entry name" value="BIOTINYL_LIPOYL"/>
    <property type="match status" value="1"/>
</dbReference>
<evidence type="ECO:0000256" key="7">
    <source>
        <dbReference type="ARBA" id="ARBA00022842"/>
    </source>
</evidence>
<dbReference type="Gene3D" id="3.30.1490.20">
    <property type="entry name" value="ATP-grasp fold, A domain"/>
    <property type="match status" value="1"/>
</dbReference>
<dbReference type="OrthoDB" id="31083at2157"/>
<dbReference type="PROSITE" id="PS00188">
    <property type="entry name" value="BIOTIN"/>
    <property type="match status" value="1"/>
</dbReference>
<feature type="domain" description="Lipoyl-binding" evidence="11">
    <location>
        <begin position="537"/>
        <end position="612"/>
    </location>
</feature>
<name>L9Y7P1_9EURY</name>
<dbReference type="SUPFAM" id="SSF51230">
    <property type="entry name" value="Single hybrid motif"/>
    <property type="match status" value="1"/>
</dbReference>
<dbReference type="InterPro" id="IPR016185">
    <property type="entry name" value="PreATP-grasp_dom_sf"/>
</dbReference>
<dbReference type="InterPro" id="IPR011761">
    <property type="entry name" value="ATP-grasp"/>
</dbReference>
<dbReference type="SMART" id="SM00878">
    <property type="entry name" value="Biotin_carb_C"/>
    <property type="match status" value="1"/>
</dbReference>
<feature type="domain" description="ATP-grasp" evidence="12">
    <location>
        <begin position="121"/>
        <end position="329"/>
    </location>
</feature>
<dbReference type="Gene3D" id="3.30.470.20">
    <property type="entry name" value="ATP-grasp fold, B domain"/>
    <property type="match status" value="1"/>
</dbReference>
<dbReference type="FunFam" id="2.40.50.100:FF:000003">
    <property type="entry name" value="Acetyl-CoA carboxylase biotin carboxyl carrier protein"/>
    <property type="match status" value="1"/>
</dbReference>
<dbReference type="InterPro" id="IPR050856">
    <property type="entry name" value="Biotin_carboxylase_complex"/>
</dbReference>
<dbReference type="PANTHER" id="PTHR18866:SF33">
    <property type="entry name" value="METHYLCROTONOYL-COA CARBOXYLASE SUBUNIT ALPHA, MITOCHONDRIAL-RELATED"/>
    <property type="match status" value="1"/>
</dbReference>
<dbReference type="InterPro" id="IPR011053">
    <property type="entry name" value="Single_hybrid_motif"/>
</dbReference>
<keyword evidence="7" id="KW-0460">Magnesium</keyword>
<dbReference type="InterPro" id="IPR001882">
    <property type="entry name" value="Biotin_BS"/>
</dbReference>
<dbReference type="EMBL" id="AOID01000014">
    <property type="protein sequence ID" value="ELY69732.1"/>
    <property type="molecule type" value="Genomic_DNA"/>
</dbReference>
<dbReference type="SUPFAM" id="SSF51246">
    <property type="entry name" value="Rudiment single hybrid motif"/>
    <property type="match status" value="1"/>
</dbReference>
<dbReference type="Gene3D" id="2.40.50.100">
    <property type="match status" value="1"/>
</dbReference>
<dbReference type="SUPFAM" id="SSF56059">
    <property type="entry name" value="Glutathione synthetase ATP-binding domain-like"/>
    <property type="match status" value="1"/>
</dbReference>
<dbReference type="Gene3D" id="3.40.50.20">
    <property type="match status" value="1"/>
</dbReference>
<dbReference type="GO" id="GO:0016874">
    <property type="term" value="F:ligase activity"/>
    <property type="evidence" value="ECO:0007669"/>
    <property type="project" value="UniProtKB-KW"/>
</dbReference>
<dbReference type="PATRIC" id="fig|1227496.3.peg.828"/>
<comment type="cofactor">
    <cofactor evidence="1">
        <name>Mn(2+)</name>
        <dbReference type="ChEBI" id="CHEBI:29035"/>
    </cofactor>
</comment>
<dbReference type="InterPro" id="IPR005482">
    <property type="entry name" value="Biotin_COase_C"/>
</dbReference>
<dbReference type="InterPro" id="IPR005479">
    <property type="entry name" value="CPAse_ATP-bd"/>
</dbReference>
<dbReference type="InterPro" id="IPR013815">
    <property type="entry name" value="ATP_grasp_subdomain_1"/>
</dbReference>
<evidence type="ECO:0000256" key="9">
    <source>
        <dbReference type="PROSITE-ProRule" id="PRU00409"/>
    </source>
</evidence>
<evidence type="ECO:0000256" key="4">
    <source>
        <dbReference type="ARBA" id="ARBA00022598"/>
    </source>
</evidence>
<accession>L9Y7P1</accession>
<evidence type="ECO:0000256" key="8">
    <source>
        <dbReference type="ARBA" id="ARBA00023267"/>
    </source>
</evidence>
<organism evidence="14 15">
    <name type="scientific">Natrinema versiforme JCM 10478</name>
    <dbReference type="NCBI Taxonomy" id="1227496"/>
    <lineage>
        <taxon>Archaea</taxon>
        <taxon>Methanobacteriati</taxon>
        <taxon>Methanobacteriota</taxon>
        <taxon>Stenosarchaea group</taxon>
        <taxon>Halobacteria</taxon>
        <taxon>Halobacteriales</taxon>
        <taxon>Natrialbaceae</taxon>
        <taxon>Natrinema</taxon>
    </lineage>
</organism>
<evidence type="ECO:0000256" key="5">
    <source>
        <dbReference type="ARBA" id="ARBA00022741"/>
    </source>
</evidence>
<dbReference type="AlphaFoldDB" id="L9Y7P1"/>
<evidence type="ECO:0000256" key="2">
    <source>
        <dbReference type="ARBA" id="ARBA00001941"/>
    </source>
</evidence>
<gene>
    <name evidence="14" type="ORF">C489_04137</name>
</gene>
<protein>
    <submittedName>
        <fullName evidence="14">Carbamoyl-phosphate synthase L chain ATP-binding protein</fullName>
    </submittedName>
</protein>
<feature type="domain" description="Biotin carboxylation" evidence="13">
    <location>
        <begin position="1"/>
        <end position="459"/>
    </location>
</feature>
<dbReference type="PANTHER" id="PTHR18866">
    <property type="entry name" value="CARBOXYLASE:PYRUVATE/ACETYL-COA/PROPIONYL-COA CARBOXYLASE"/>
    <property type="match status" value="1"/>
</dbReference>
<proteinExistence type="predicted"/>
<dbReference type="InterPro" id="IPR005481">
    <property type="entry name" value="BC-like_N"/>
</dbReference>
<comment type="cofactor">
    <cofactor evidence="2">
        <name>Co(2+)</name>
        <dbReference type="ChEBI" id="CHEBI:48828"/>
    </cofactor>
</comment>
<dbReference type="STRING" id="1227496.C489_04137"/>
<dbReference type="CDD" id="cd06850">
    <property type="entry name" value="biotinyl_domain"/>
    <property type="match status" value="1"/>
</dbReference>
<dbReference type="Proteomes" id="UP000011632">
    <property type="component" value="Unassembled WGS sequence"/>
</dbReference>
<dbReference type="PROSITE" id="PS00867">
    <property type="entry name" value="CPSASE_2"/>
    <property type="match status" value="1"/>
</dbReference>
<dbReference type="InterPro" id="IPR011764">
    <property type="entry name" value="Biotin_carboxylation_dom"/>
</dbReference>
<dbReference type="GO" id="GO:0046872">
    <property type="term" value="F:metal ion binding"/>
    <property type="evidence" value="ECO:0007669"/>
    <property type="project" value="InterPro"/>
</dbReference>
<dbReference type="Pfam" id="PF02785">
    <property type="entry name" value="Biotin_carb_C"/>
    <property type="match status" value="1"/>
</dbReference>
<evidence type="ECO:0000259" key="11">
    <source>
        <dbReference type="PROSITE" id="PS50968"/>
    </source>
</evidence>
<evidence type="ECO:0000256" key="6">
    <source>
        <dbReference type="ARBA" id="ARBA00022840"/>
    </source>
</evidence>
<dbReference type="SUPFAM" id="SSF52440">
    <property type="entry name" value="PreATP-grasp domain"/>
    <property type="match status" value="1"/>
</dbReference>
<evidence type="ECO:0000259" key="12">
    <source>
        <dbReference type="PROSITE" id="PS50975"/>
    </source>
</evidence>
<dbReference type="InterPro" id="IPR011054">
    <property type="entry name" value="Rudment_hybrid_motif"/>
</dbReference>
<dbReference type="Pfam" id="PF02786">
    <property type="entry name" value="CPSase_L_D2"/>
    <property type="match status" value="1"/>
</dbReference>
<comment type="caution">
    <text evidence="14">The sequence shown here is derived from an EMBL/GenBank/DDBJ whole genome shotgun (WGS) entry which is preliminary data.</text>
</comment>
<keyword evidence="6 9" id="KW-0067">ATP-binding</keyword>
<comment type="cofactor">
    <cofactor evidence="3">
        <name>biotin</name>
        <dbReference type="ChEBI" id="CHEBI:57586"/>
    </cofactor>
</comment>
<evidence type="ECO:0000256" key="3">
    <source>
        <dbReference type="ARBA" id="ARBA00001953"/>
    </source>
</evidence>
<dbReference type="InterPro" id="IPR000089">
    <property type="entry name" value="Biotin_lipoyl"/>
</dbReference>
<evidence type="ECO:0000259" key="13">
    <source>
        <dbReference type="PROSITE" id="PS50979"/>
    </source>
</evidence>
<reference evidence="14 15" key="1">
    <citation type="journal article" date="2014" name="PLoS Genet.">
        <title>Phylogenetically driven sequencing of extremely halophilic archaea reveals strategies for static and dynamic osmo-response.</title>
        <authorList>
            <person name="Becker E.A."/>
            <person name="Seitzer P.M."/>
            <person name="Tritt A."/>
            <person name="Larsen D."/>
            <person name="Krusor M."/>
            <person name="Yao A.I."/>
            <person name="Wu D."/>
            <person name="Madern D."/>
            <person name="Eisen J.A."/>
            <person name="Darling A.E."/>
            <person name="Facciotti M.T."/>
        </authorList>
    </citation>
    <scope>NUCLEOTIDE SEQUENCE [LARGE SCALE GENOMIC DNA]</scope>
    <source>
        <strain evidence="14 15">JCM 10478</strain>
    </source>
</reference>
<dbReference type="Pfam" id="PF00364">
    <property type="entry name" value="Biotin_lipoyl"/>
    <property type="match status" value="1"/>
</dbReference>
<evidence type="ECO:0000313" key="14">
    <source>
        <dbReference type="EMBL" id="ELY69732.1"/>
    </source>
</evidence>
<dbReference type="GO" id="GO:0005524">
    <property type="term" value="F:ATP binding"/>
    <property type="evidence" value="ECO:0007669"/>
    <property type="project" value="UniProtKB-UniRule"/>
</dbReference>
<dbReference type="FunFam" id="3.30.1490.20:FF:000003">
    <property type="entry name" value="acetyl-CoA carboxylase isoform X1"/>
    <property type="match status" value="1"/>
</dbReference>
<evidence type="ECO:0000313" key="15">
    <source>
        <dbReference type="Proteomes" id="UP000011632"/>
    </source>
</evidence>
<keyword evidence="4" id="KW-0436">Ligase</keyword>
<dbReference type="FunFam" id="3.40.50.20:FF:000010">
    <property type="entry name" value="Propionyl-CoA carboxylase subunit alpha"/>
    <property type="match status" value="1"/>
</dbReference>
<evidence type="ECO:0000256" key="1">
    <source>
        <dbReference type="ARBA" id="ARBA00001936"/>
    </source>
</evidence>
<dbReference type="PROSITE" id="PS50979">
    <property type="entry name" value="BC"/>
    <property type="match status" value="1"/>
</dbReference>
<keyword evidence="5 9" id="KW-0547">Nucleotide-binding</keyword>
<feature type="region of interest" description="Disordered" evidence="10">
    <location>
        <begin position="503"/>
        <end position="543"/>
    </location>
</feature>
<keyword evidence="8" id="KW-0092">Biotin</keyword>